<evidence type="ECO:0000256" key="1">
    <source>
        <dbReference type="SAM" id="Phobius"/>
    </source>
</evidence>
<dbReference type="KEGG" id="crd:CRES_1981"/>
<proteinExistence type="predicted"/>
<keyword evidence="1" id="KW-0472">Membrane</keyword>
<keyword evidence="1" id="KW-0812">Transmembrane</keyword>
<feature type="transmembrane region" description="Helical" evidence="1">
    <location>
        <begin position="317"/>
        <end position="338"/>
    </location>
</feature>
<keyword evidence="3" id="KW-1185">Reference proteome</keyword>
<gene>
    <name evidence="2" type="ordered locus">CRES_1981</name>
</gene>
<dbReference type="HOGENOM" id="CLU_041420_1_0_11"/>
<organism evidence="2 3">
    <name type="scientific">Corynebacterium resistens (strain DSM 45100 / JCM 12819 / GTC 2026 / SICGH 158)</name>
    <dbReference type="NCBI Taxonomy" id="662755"/>
    <lineage>
        <taxon>Bacteria</taxon>
        <taxon>Bacillati</taxon>
        <taxon>Actinomycetota</taxon>
        <taxon>Actinomycetes</taxon>
        <taxon>Mycobacteriales</taxon>
        <taxon>Corynebacteriaceae</taxon>
        <taxon>Corynebacterium</taxon>
    </lineage>
</organism>
<evidence type="ECO:0000313" key="3">
    <source>
        <dbReference type="Proteomes" id="UP000000492"/>
    </source>
</evidence>
<feature type="transmembrane region" description="Helical" evidence="1">
    <location>
        <begin position="270"/>
        <end position="297"/>
    </location>
</feature>
<protein>
    <submittedName>
        <fullName evidence="2">Membrane protein</fullName>
    </submittedName>
</protein>
<dbReference type="eggNOG" id="COG5502">
    <property type="taxonomic scope" value="Bacteria"/>
</dbReference>
<dbReference type="Proteomes" id="UP000000492">
    <property type="component" value="Chromosome"/>
</dbReference>
<accession>F8E362</accession>
<feature type="transmembrane region" description="Helical" evidence="1">
    <location>
        <begin position="224"/>
        <end position="244"/>
    </location>
</feature>
<sequence>MRDLLPELREVARQQAQLWTQNVDLGTAGAWIDSVDASDPLPTGNTEVATVSVPARLDLRVGTLPMDQEGNVRLAHSAPGILQDRGWDRMIYVTDLPLTTRRPVISQSVENGRATMLCLPAFGLLRARDALRQEMTRLVKGLPAGAGVPETQVAEIEGGDSSAQTTRVLEGRGRVLRLWLGMIRCNRPDKLIRVLSGCLATGVATGAFSIFYGSVWAMSSLIAVWRLSLITFVAITALTFWLIYHNGLWNKWRGQNLDSLTRWRSRIDNLATVGTVALAATGIYALIYLILLLFAATVVPIPYFAQMINSEVAITDYLTLAWFTTSLGTMAGALGSGFDSDDSIREATYNRREHRRREITGLFDDNGPDGNRN</sequence>
<dbReference type="AlphaFoldDB" id="F8E362"/>
<feature type="transmembrane region" description="Helical" evidence="1">
    <location>
        <begin position="191"/>
        <end position="212"/>
    </location>
</feature>
<evidence type="ECO:0000313" key="2">
    <source>
        <dbReference type="EMBL" id="AEI10334.1"/>
    </source>
</evidence>
<name>F8E362_CORRG</name>
<reference evidence="2 3" key="1">
    <citation type="journal article" date="2012" name="BMC Genomics">
        <title>Complete genome sequence, lifestyle, and multi-drug resistance of the human pathogen Corynebacterium resistens DSM 45100 isolated from blood samples of a leukemia patient.</title>
        <authorList>
            <person name="Schroder J."/>
            <person name="Maus I."/>
            <person name="Meyer K."/>
            <person name="Wordemann S."/>
            <person name="Blom J."/>
            <person name="Jaenicke S."/>
            <person name="Schneider J."/>
            <person name="Trost E."/>
            <person name="Tauch A."/>
        </authorList>
    </citation>
    <scope>NUCLEOTIDE SEQUENCE [LARGE SCALE GENOMIC DNA]</scope>
    <source>
        <strain evidence="3">DSM 45100 / JCM 12819 / CCUG 50093 / GTC 2026 / SICGH 158</strain>
    </source>
</reference>
<keyword evidence="1" id="KW-1133">Transmembrane helix</keyword>
<dbReference type="EMBL" id="CP002857">
    <property type="protein sequence ID" value="AEI10334.1"/>
    <property type="molecule type" value="Genomic_DNA"/>
</dbReference>